<keyword evidence="1" id="KW-1133">Transmembrane helix</keyword>
<comment type="caution">
    <text evidence="2">The sequence shown here is derived from an EMBL/GenBank/DDBJ whole genome shotgun (WGS) entry which is preliminary data.</text>
</comment>
<organism evidence="2">
    <name type="scientific">hot springs metagenome</name>
    <dbReference type="NCBI Taxonomy" id="433727"/>
    <lineage>
        <taxon>unclassified sequences</taxon>
        <taxon>metagenomes</taxon>
        <taxon>ecological metagenomes</taxon>
    </lineage>
</organism>
<keyword evidence="1" id="KW-0472">Membrane</keyword>
<evidence type="ECO:0000313" key="2">
    <source>
        <dbReference type="EMBL" id="GER93748.1"/>
    </source>
</evidence>
<name>A0A5J4KVZ7_9ZZZZ</name>
<evidence type="ECO:0000256" key="1">
    <source>
        <dbReference type="SAM" id="Phobius"/>
    </source>
</evidence>
<keyword evidence="1" id="KW-0812">Transmembrane</keyword>
<protein>
    <submittedName>
        <fullName evidence="2">Uncharacterized protein</fullName>
    </submittedName>
</protein>
<sequence length="159" mass="18921">MKKAVIIMLISTLFISMAGFAHAKEVSFTQEDRDRLIRLETTVKEFKESVDKRFEQVDKRFEQVDKRFEQVDKRFEQVDKRFEQMFTFLWILTGIFTAIMVGNIGFAYWDRRTIIRRAKEETIAEIEKEGRLKDMIGALRDLSKTDEKVARVLKQFNLL</sequence>
<accession>A0A5J4KVZ7</accession>
<dbReference type="EMBL" id="BLAB01000001">
    <property type="protein sequence ID" value="GER93748.1"/>
    <property type="molecule type" value="Genomic_DNA"/>
</dbReference>
<gene>
    <name evidence="2" type="ORF">A45J_1504</name>
</gene>
<proteinExistence type="predicted"/>
<dbReference type="Gene3D" id="3.90.20.10">
    <property type="match status" value="1"/>
</dbReference>
<reference evidence="2" key="1">
    <citation type="submission" date="2019-10" db="EMBL/GenBank/DDBJ databases">
        <title>Metagenomic sequencing of thiosulfate-disproportionating enrichment culture.</title>
        <authorList>
            <person name="Umezawa K."/>
            <person name="Kojima H."/>
            <person name="Fukui M."/>
        </authorList>
    </citation>
    <scope>NUCLEOTIDE SEQUENCE</scope>
    <source>
        <strain evidence="2">45J</strain>
    </source>
</reference>
<dbReference type="AlphaFoldDB" id="A0A5J4KVZ7"/>
<feature type="transmembrane region" description="Helical" evidence="1">
    <location>
        <begin position="88"/>
        <end position="109"/>
    </location>
</feature>